<dbReference type="Proteomes" id="UP000634647">
    <property type="component" value="Unassembled WGS sequence"/>
</dbReference>
<accession>A0AAN4ZY32</accession>
<dbReference type="Pfam" id="PF13489">
    <property type="entry name" value="Methyltransf_23"/>
    <property type="match status" value="1"/>
</dbReference>
<dbReference type="SUPFAM" id="SSF53335">
    <property type="entry name" value="S-adenosyl-L-methionine-dependent methyltransferases"/>
    <property type="match status" value="1"/>
</dbReference>
<sequence length="256" mass="27981">MAALDVVKLDIPAEARDPLIQGLDLSMFSKADLLNMLLQRSEVLYDVPRYGQVIKAWGAGDTAPIEAQIDRLGDEIARRVAGVLHAEYRALRPALKDLAPGRLADIGCGYAIWDLFAFRDLGCDIVLIDIETNAHRHFGYAEEGAAYTDLATARAFLQANGVAADRITTLNPDRDDLAAGAGRIDLAVSFVSCGFHYPVATYLPFFRDQVAPDGAVLVDLRARRSDEQVWDLVGLGRIEVLAGHPKARRVLLRKTG</sequence>
<reference evidence="1" key="1">
    <citation type="journal article" date="2014" name="Int. J. Syst. Evol. Microbiol.">
        <title>Complete genome sequence of Corynebacterium casei LMG S-19264T (=DSM 44701T), isolated from a smear-ripened cheese.</title>
        <authorList>
            <consortium name="US DOE Joint Genome Institute (JGI-PGF)"/>
            <person name="Walter F."/>
            <person name="Albersmeier A."/>
            <person name="Kalinowski J."/>
            <person name="Ruckert C."/>
        </authorList>
    </citation>
    <scope>NUCLEOTIDE SEQUENCE</scope>
    <source>
        <strain evidence="1">CGMCC 1.10859</strain>
    </source>
</reference>
<dbReference type="InterPro" id="IPR029063">
    <property type="entry name" value="SAM-dependent_MTases_sf"/>
</dbReference>
<comment type="caution">
    <text evidence="1">The sequence shown here is derived from an EMBL/GenBank/DDBJ whole genome shotgun (WGS) entry which is preliminary data.</text>
</comment>
<proteinExistence type="predicted"/>
<dbReference type="RefSeq" id="WP_051645983.1">
    <property type="nucleotide sequence ID" value="NZ_BNAB01000002.1"/>
</dbReference>
<dbReference type="EMBL" id="FNOB01000002">
    <property type="protein sequence ID" value="SDW25517.1"/>
    <property type="molecule type" value="Genomic_DNA"/>
</dbReference>
<dbReference type="Proteomes" id="UP000199541">
    <property type="component" value="Unassembled WGS sequence"/>
</dbReference>
<dbReference type="GO" id="GO:0008168">
    <property type="term" value="F:methyltransferase activity"/>
    <property type="evidence" value="ECO:0007669"/>
    <property type="project" value="UniProtKB-KW"/>
</dbReference>
<keyword evidence="2" id="KW-0808">Transferase</keyword>
<name>A0AAN4ZY32_9RHOB</name>
<organism evidence="1 4">
    <name type="scientific">Allgaiera indica</name>
    <dbReference type="NCBI Taxonomy" id="765699"/>
    <lineage>
        <taxon>Bacteria</taxon>
        <taxon>Pseudomonadati</taxon>
        <taxon>Pseudomonadota</taxon>
        <taxon>Alphaproteobacteria</taxon>
        <taxon>Rhodobacterales</taxon>
        <taxon>Paracoccaceae</taxon>
        <taxon>Allgaiera</taxon>
    </lineage>
</organism>
<dbReference type="GO" id="GO:0032259">
    <property type="term" value="P:methylation"/>
    <property type="evidence" value="ECO:0007669"/>
    <property type="project" value="UniProtKB-KW"/>
</dbReference>
<gene>
    <name evidence="1" type="ORF">GCM10008024_06860</name>
    <name evidence="2" type="ORF">SAMN05444006_102190</name>
</gene>
<dbReference type="EMBL" id="BNAB01000002">
    <property type="protein sequence ID" value="GHD99447.1"/>
    <property type="molecule type" value="Genomic_DNA"/>
</dbReference>
<keyword evidence="2" id="KW-0489">Methyltransferase</keyword>
<reference evidence="2 3" key="2">
    <citation type="submission" date="2016-10" db="EMBL/GenBank/DDBJ databases">
        <authorList>
            <person name="Varghese N."/>
            <person name="Submissions S."/>
        </authorList>
    </citation>
    <scope>NUCLEOTIDE SEQUENCE [LARGE SCALE GENOMIC DNA]</scope>
    <source>
        <strain evidence="2 3">DSM 24802</strain>
    </source>
</reference>
<protein>
    <submittedName>
        <fullName evidence="2">Methyltransferase domain-containing protein</fullName>
    </submittedName>
</protein>
<keyword evidence="3" id="KW-1185">Reference proteome</keyword>
<reference evidence="1" key="3">
    <citation type="submission" date="2023-06" db="EMBL/GenBank/DDBJ databases">
        <authorList>
            <person name="Sun Q."/>
            <person name="Zhou Y."/>
        </authorList>
    </citation>
    <scope>NUCLEOTIDE SEQUENCE</scope>
    <source>
        <strain evidence="1">CGMCC 1.10859</strain>
    </source>
</reference>
<dbReference type="AlphaFoldDB" id="A0AAN4ZY32"/>
<evidence type="ECO:0000313" key="2">
    <source>
        <dbReference type="EMBL" id="SDW25517.1"/>
    </source>
</evidence>
<evidence type="ECO:0000313" key="4">
    <source>
        <dbReference type="Proteomes" id="UP000634647"/>
    </source>
</evidence>
<dbReference type="Gene3D" id="3.40.50.150">
    <property type="entry name" value="Vaccinia Virus protein VP39"/>
    <property type="match status" value="1"/>
</dbReference>
<evidence type="ECO:0000313" key="1">
    <source>
        <dbReference type="EMBL" id="GHD99447.1"/>
    </source>
</evidence>
<evidence type="ECO:0000313" key="3">
    <source>
        <dbReference type="Proteomes" id="UP000199541"/>
    </source>
</evidence>